<organism evidence="1 2">
    <name type="scientific">Leucothrix arctica</name>
    <dbReference type="NCBI Taxonomy" id="1481894"/>
    <lineage>
        <taxon>Bacteria</taxon>
        <taxon>Pseudomonadati</taxon>
        <taxon>Pseudomonadota</taxon>
        <taxon>Gammaproteobacteria</taxon>
        <taxon>Thiotrichales</taxon>
        <taxon>Thiotrichaceae</taxon>
        <taxon>Leucothrix</taxon>
    </lineage>
</organism>
<dbReference type="Proteomes" id="UP000245506">
    <property type="component" value="Unassembled WGS sequence"/>
</dbReference>
<evidence type="ECO:0000313" key="1">
    <source>
        <dbReference type="EMBL" id="PWQ96816.1"/>
    </source>
</evidence>
<dbReference type="RefSeq" id="WP_109823014.1">
    <property type="nucleotide sequence ID" value="NZ_QGKL01000026.1"/>
</dbReference>
<keyword evidence="2" id="KW-1185">Reference proteome</keyword>
<dbReference type="AlphaFoldDB" id="A0A317CE51"/>
<proteinExistence type="predicted"/>
<name>A0A317CE51_9GAMM</name>
<protein>
    <submittedName>
        <fullName evidence="1">Phosphate ABC transporter substrate-binding protein</fullName>
    </submittedName>
</protein>
<dbReference type="SUPFAM" id="SSF53850">
    <property type="entry name" value="Periplasmic binding protein-like II"/>
    <property type="match status" value="1"/>
</dbReference>
<dbReference type="OrthoDB" id="34246at2"/>
<accession>A0A317CE51</accession>
<gene>
    <name evidence="1" type="ORF">DKT75_08595</name>
</gene>
<comment type="caution">
    <text evidence="1">The sequence shown here is derived from an EMBL/GenBank/DDBJ whole genome shotgun (WGS) entry which is preliminary data.</text>
</comment>
<sequence length="248" mass="27992">MKPYTMTVSPDFMPDYIAGWYIFNTWLQRQLGENIHLELYNDFATQREAIGRDEIDLIYANPFDAAMLVREKGFIAIAAPLDKPDEVVLSVPVDSPIKTLDDLKSGTRIARTDDPDVNLIGMMMIEAADLNADNTDVQMVDSYVLVAKALFQERADLGFFLQEAYHSLSDFVKNQLRVLLSSEIHVVKHVLLASPNFVAHQETLKACLLDMPNRDKGQGVLDSMGLSGWQEQTQEDTEFMIDLMDTLV</sequence>
<reference evidence="1 2" key="1">
    <citation type="submission" date="2018-05" db="EMBL/GenBank/DDBJ databases">
        <title>Leucothrix arctica sp. nov., isolated from Arctic seawater.</title>
        <authorList>
            <person name="Choi A."/>
            <person name="Baek K."/>
        </authorList>
    </citation>
    <scope>NUCLEOTIDE SEQUENCE [LARGE SCALE GENOMIC DNA]</scope>
    <source>
        <strain evidence="1 2">IMCC9719</strain>
    </source>
</reference>
<evidence type="ECO:0000313" key="2">
    <source>
        <dbReference type="Proteomes" id="UP000245506"/>
    </source>
</evidence>
<dbReference type="EMBL" id="QGKL01000026">
    <property type="protein sequence ID" value="PWQ96816.1"/>
    <property type="molecule type" value="Genomic_DNA"/>
</dbReference>
<dbReference type="Pfam" id="PF12974">
    <property type="entry name" value="Phosphonate-bd"/>
    <property type="match status" value="1"/>
</dbReference>
<dbReference type="Gene3D" id="3.40.190.10">
    <property type="entry name" value="Periplasmic binding protein-like II"/>
    <property type="match status" value="2"/>
</dbReference>